<dbReference type="EMBL" id="JABVEC010000002">
    <property type="protein sequence ID" value="MBC6464804.1"/>
    <property type="molecule type" value="Genomic_DNA"/>
</dbReference>
<evidence type="ECO:0000313" key="6">
    <source>
        <dbReference type="Proteomes" id="UP000805614"/>
    </source>
</evidence>
<feature type="domain" description="Spore protein YkvP/CgeB glycosyl transferase-like" evidence="4">
    <location>
        <begin position="320"/>
        <end position="461"/>
    </location>
</feature>
<dbReference type="Pfam" id="PF13524">
    <property type="entry name" value="Glyco_trans_1_2"/>
    <property type="match status" value="1"/>
</dbReference>
<evidence type="ECO:0000256" key="2">
    <source>
        <dbReference type="SAM" id="MobiDB-lite"/>
    </source>
</evidence>
<dbReference type="RefSeq" id="WP_187241782.1">
    <property type="nucleotide sequence ID" value="NZ_BAAAOK010000008.1"/>
</dbReference>
<organism evidence="5 6">
    <name type="scientific">Actinomadura alba</name>
    <dbReference type="NCBI Taxonomy" id="406431"/>
    <lineage>
        <taxon>Bacteria</taxon>
        <taxon>Bacillati</taxon>
        <taxon>Actinomycetota</taxon>
        <taxon>Actinomycetes</taxon>
        <taxon>Streptosporangiales</taxon>
        <taxon>Thermomonosporaceae</taxon>
        <taxon>Actinomadura</taxon>
    </lineage>
</organism>
<dbReference type="SUPFAM" id="SSF53448">
    <property type="entry name" value="Nucleotide-diphospho-sugar transferases"/>
    <property type="match status" value="1"/>
</dbReference>
<dbReference type="Proteomes" id="UP000805614">
    <property type="component" value="Unassembled WGS sequence"/>
</dbReference>
<evidence type="ECO:0000313" key="5">
    <source>
        <dbReference type="EMBL" id="MBC6464804.1"/>
    </source>
</evidence>
<dbReference type="InterPro" id="IPR055259">
    <property type="entry name" value="YkvP/CgeB_Glyco_trans-like"/>
</dbReference>
<protein>
    <submittedName>
        <fullName evidence="5">Glycosyltransferase</fullName>
    </submittedName>
</protein>
<reference evidence="5 6" key="1">
    <citation type="submission" date="2020-06" db="EMBL/GenBank/DDBJ databases">
        <title>Actinomadura xiongansis sp. nov., isolated from soil of Baiyangdian.</title>
        <authorList>
            <person name="Zhang X."/>
        </authorList>
    </citation>
    <scope>NUCLEOTIDE SEQUENCE [LARGE SCALE GENOMIC DNA]</scope>
    <source>
        <strain evidence="5 6">HBUM206468</strain>
    </source>
</reference>
<dbReference type="Pfam" id="PF00535">
    <property type="entry name" value="Glycos_transf_2"/>
    <property type="match status" value="1"/>
</dbReference>
<evidence type="ECO:0000259" key="4">
    <source>
        <dbReference type="Pfam" id="PF13524"/>
    </source>
</evidence>
<dbReference type="CDD" id="cd00761">
    <property type="entry name" value="Glyco_tranf_GTA_type"/>
    <property type="match status" value="1"/>
</dbReference>
<gene>
    <name evidence="5" type="ORF">HKK74_04730</name>
</gene>
<evidence type="ECO:0000256" key="1">
    <source>
        <dbReference type="SAM" id="Coils"/>
    </source>
</evidence>
<dbReference type="InterPro" id="IPR001173">
    <property type="entry name" value="Glyco_trans_2-like"/>
</dbReference>
<sequence length="701" mass="78805">MAAEPQDSQARDAAYDAVTKMLHDAESRLRDTEKRLRDAEGRLKYQAYKTEYVNWQLQSSLSRRWWRLGQAMWHVKERPAYILRLPADLFRAARKSAMPAPPQRPGAKSATERTQGSGTAKSPHDSRTAMPAIPDLPLPDGPVARPDLTVAVILDRFSAMALRYEWNQVEPGPDDWREVLDRERPDLLFVESAWFGNDRRWGGHVSGPGGPSEVLAELVAWCREQGIPSVFWNKEDPPNFDVFIETAKLFDHVFTTCGEVVPRYHEILGHDRVSVLSFAAQPRIHNPVNVPGGRAHDVAFAGTYFNHKHPDRAEQMRTVLEPARGFGLHIFSRMLEGDSRFQFPAQYAPHIVGTLPYERMLSAYKAYKVFLNVNSVLDSPTMCARRIFELSACRTPILSGHSHAVERFFPGTVSIARTAAETQTILAGMLANPEMRDRQAHLAMREVFAEHTFGHRVDTVLESIGLPGRRPEPTISVIMATNRPGQLAHAIDQVARQRYRRLQLVLVLHGLDLDPEVVRDKVLAEGISDVVVLTADRSLPLGECLNLAVDAADGDLIAKMDDDDIYGEHYLSDLVPAFSYTDADIVGKRACYVQLKAINATLLSKPETENRYGNLVRGGTLLVTGDVLRRLRFDHVPRGSDTRLLRKAKAEGIRIYSADRFNYVYVRSADPSDHTFQVNDAELLKQARVEFYGAPEQHVCI</sequence>
<keyword evidence="1" id="KW-0175">Coiled coil</keyword>
<feature type="region of interest" description="Disordered" evidence="2">
    <location>
        <begin position="95"/>
        <end position="128"/>
    </location>
</feature>
<evidence type="ECO:0000259" key="3">
    <source>
        <dbReference type="Pfam" id="PF00535"/>
    </source>
</evidence>
<accession>A0ABR7LJP2</accession>
<comment type="caution">
    <text evidence="5">The sequence shown here is derived from an EMBL/GenBank/DDBJ whole genome shotgun (WGS) entry which is preliminary data.</text>
</comment>
<name>A0ABR7LJP2_9ACTN</name>
<proteinExistence type="predicted"/>
<dbReference type="InterPro" id="IPR029044">
    <property type="entry name" value="Nucleotide-diphossugar_trans"/>
</dbReference>
<feature type="domain" description="Glycosyltransferase 2-like" evidence="3">
    <location>
        <begin position="477"/>
        <end position="587"/>
    </location>
</feature>
<feature type="coiled-coil region" evidence="1">
    <location>
        <begin position="15"/>
        <end position="42"/>
    </location>
</feature>
<dbReference type="Gene3D" id="3.90.550.10">
    <property type="entry name" value="Spore Coat Polysaccharide Biosynthesis Protein SpsA, Chain A"/>
    <property type="match status" value="1"/>
</dbReference>
<keyword evidence="6" id="KW-1185">Reference proteome</keyword>